<accession>A0ABT8SDS5</accession>
<protein>
    <recommendedName>
        <fullName evidence="3">Phosphoadenosine phosphosulfate reductase</fullName>
    </recommendedName>
</protein>
<comment type="caution">
    <text evidence="1">The sequence shown here is derived from an EMBL/GenBank/DDBJ whole genome shotgun (WGS) entry which is preliminary data.</text>
</comment>
<keyword evidence="2" id="KW-1185">Reference proteome</keyword>
<name>A0ABT8SDS5_9BURK</name>
<evidence type="ECO:0008006" key="3">
    <source>
        <dbReference type="Google" id="ProtNLM"/>
    </source>
</evidence>
<dbReference type="RefSeq" id="WP_301813361.1">
    <property type="nucleotide sequence ID" value="NZ_JAUJZH010000021.1"/>
</dbReference>
<organism evidence="1 2">
    <name type="scientific">Variovorax ginsengisoli</name>
    <dbReference type="NCBI Taxonomy" id="363844"/>
    <lineage>
        <taxon>Bacteria</taxon>
        <taxon>Pseudomonadati</taxon>
        <taxon>Pseudomonadota</taxon>
        <taxon>Betaproteobacteria</taxon>
        <taxon>Burkholderiales</taxon>
        <taxon>Comamonadaceae</taxon>
        <taxon>Variovorax</taxon>
    </lineage>
</organism>
<dbReference type="Proteomes" id="UP001169027">
    <property type="component" value="Unassembled WGS sequence"/>
</dbReference>
<evidence type="ECO:0000313" key="1">
    <source>
        <dbReference type="EMBL" id="MDO1535596.1"/>
    </source>
</evidence>
<dbReference type="InterPro" id="IPR014729">
    <property type="entry name" value="Rossmann-like_a/b/a_fold"/>
</dbReference>
<evidence type="ECO:0000313" key="2">
    <source>
        <dbReference type="Proteomes" id="UP001169027"/>
    </source>
</evidence>
<dbReference type="Gene3D" id="3.40.50.620">
    <property type="entry name" value="HUPs"/>
    <property type="match status" value="1"/>
</dbReference>
<sequence>MNQPAAQDAQQASTTSTIEARIAAIAEFHPLAAAAMRVIDGLMDSESPTVMGWSSGKDSSVLVRLVLTVAVERRKAGLPVPPMLVVHTDTGVESPAVRILADGELAKMGEFARANGLPLQIRVGKPSLYTSWPVRVIGGRALPSFPTGKEDCSKLCSQALFLHFEQGSH</sequence>
<gene>
    <name evidence="1" type="ORF">Q2T77_25240</name>
</gene>
<reference evidence="1" key="1">
    <citation type="submission" date="2023-06" db="EMBL/GenBank/DDBJ databases">
        <authorList>
            <person name="Jiang Y."/>
            <person name="Liu Q."/>
        </authorList>
    </citation>
    <scope>NUCLEOTIDE SEQUENCE</scope>
    <source>
        <strain evidence="1">CGMCC 1.12090</strain>
    </source>
</reference>
<dbReference type="SUPFAM" id="SSF52402">
    <property type="entry name" value="Adenine nucleotide alpha hydrolases-like"/>
    <property type="match status" value="1"/>
</dbReference>
<proteinExistence type="predicted"/>
<dbReference type="EMBL" id="JAUKVY010000021">
    <property type="protein sequence ID" value="MDO1535596.1"/>
    <property type="molecule type" value="Genomic_DNA"/>
</dbReference>